<dbReference type="EMBL" id="BT085934">
    <property type="protein sequence ID" value="ACR36287.1"/>
    <property type="molecule type" value="mRNA"/>
</dbReference>
<protein>
    <submittedName>
        <fullName evidence="2">Uncharacterized protein</fullName>
    </submittedName>
</protein>
<feature type="compositionally biased region" description="Polar residues" evidence="1">
    <location>
        <begin position="18"/>
        <end position="33"/>
    </location>
</feature>
<feature type="region of interest" description="Disordered" evidence="1">
    <location>
        <begin position="1"/>
        <end position="33"/>
    </location>
</feature>
<evidence type="ECO:0000256" key="1">
    <source>
        <dbReference type="SAM" id="MobiDB-lite"/>
    </source>
</evidence>
<reference evidence="2" key="1">
    <citation type="journal article" date="2009" name="PLoS Genet.">
        <title>Sequencing, mapping, and analysis of 27,455 maize full-length cDNAs.</title>
        <authorList>
            <person name="Soderlund C."/>
            <person name="Descour A."/>
            <person name="Kudrna D."/>
            <person name="Bomhoff M."/>
            <person name="Boyd L."/>
            <person name="Currie J."/>
            <person name="Angelova A."/>
            <person name="Collura K."/>
            <person name="Wissotski M."/>
            <person name="Ashley E."/>
            <person name="Morrow D."/>
            <person name="Fernandes J."/>
            <person name="Walbot V."/>
            <person name="Yu Y."/>
        </authorList>
    </citation>
    <scope>NUCLEOTIDE SEQUENCE</scope>
    <source>
        <strain evidence="2">B73</strain>
    </source>
</reference>
<name>C4J537_MAIZE</name>
<dbReference type="PROSITE" id="PS51257">
    <property type="entry name" value="PROKAR_LIPOPROTEIN"/>
    <property type="match status" value="1"/>
</dbReference>
<dbReference type="AlphaFoldDB" id="C4J537"/>
<evidence type="ECO:0000313" key="2">
    <source>
        <dbReference type="EMBL" id="ACR36287.1"/>
    </source>
</evidence>
<accession>C4J537</accession>
<proteinExistence type="evidence at transcript level"/>
<reference evidence="2" key="2">
    <citation type="submission" date="2012-06" db="EMBL/GenBank/DDBJ databases">
        <authorList>
            <person name="Yu Y."/>
            <person name="Currie J."/>
            <person name="Lomeli R."/>
            <person name="Angelova A."/>
            <person name="Collura K."/>
            <person name="Wissotski M."/>
            <person name="Campos D."/>
            <person name="Kudrna D."/>
            <person name="Golser W."/>
            <person name="Ashely E."/>
            <person name="Descour A."/>
            <person name="Fernandes J."/>
            <person name="Soderlund C."/>
            <person name="Walbot V."/>
        </authorList>
    </citation>
    <scope>NUCLEOTIDE SEQUENCE</scope>
    <source>
        <strain evidence="2">B73</strain>
    </source>
</reference>
<sequence length="33" mass="3461">MLERSASPATDMRPLESETPTLPSASSSCVTHA</sequence>
<organism evidence="2">
    <name type="scientific">Zea mays</name>
    <name type="common">Maize</name>
    <dbReference type="NCBI Taxonomy" id="4577"/>
    <lineage>
        <taxon>Eukaryota</taxon>
        <taxon>Viridiplantae</taxon>
        <taxon>Streptophyta</taxon>
        <taxon>Embryophyta</taxon>
        <taxon>Tracheophyta</taxon>
        <taxon>Spermatophyta</taxon>
        <taxon>Magnoliopsida</taxon>
        <taxon>Liliopsida</taxon>
        <taxon>Poales</taxon>
        <taxon>Poaceae</taxon>
        <taxon>PACMAD clade</taxon>
        <taxon>Panicoideae</taxon>
        <taxon>Andropogonodae</taxon>
        <taxon>Andropogoneae</taxon>
        <taxon>Tripsacinae</taxon>
        <taxon>Zea</taxon>
    </lineage>
</organism>